<evidence type="ECO:0000259" key="8">
    <source>
        <dbReference type="SMART" id="SM00905"/>
    </source>
</evidence>
<gene>
    <name evidence="9" type="ORF">GGR38_000138</name>
</gene>
<dbReference type="GO" id="GO:0046656">
    <property type="term" value="P:folic acid biosynthetic process"/>
    <property type="evidence" value="ECO:0007669"/>
    <property type="project" value="UniProtKB-KW"/>
</dbReference>
<evidence type="ECO:0000256" key="6">
    <source>
        <dbReference type="ARBA" id="ARBA00023239"/>
    </source>
</evidence>
<dbReference type="InterPro" id="IPR006156">
    <property type="entry name" value="Dihydroneopterin_aldolase"/>
</dbReference>
<comment type="caution">
    <text evidence="9">The sequence shown here is derived from an EMBL/GenBank/DDBJ whole genome shotgun (WGS) entry which is preliminary data.</text>
</comment>
<dbReference type="SMART" id="SM00905">
    <property type="entry name" value="FolB"/>
    <property type="match status" value="1"/>
</dbReference>
<evidence type="ECO:0000256" key="7">
    <source>
        <dbReference type="ARBA" id="ARBA00032903"/>
    </source>
</evidence>
<evidence type="ECO:0000256" key="4">
    <source>
        <dbReference type="ARBA" id="ARBA00013043"/>
    </source>
</evidence>
<accession>A0A7W6CHN4</accession>
<keyword evidence="10" id="KW-1185">Reference proteome</keyword>
<organism evidence="9 10">
    <name type="scientific">Novosphingobium sediminicola</name>
    <dbReference type="NCBI Taxonomy" id="563162"/>
    <lineage>
        <taxon>Bacteria</taxon>
        <taxon>Pseudomonadati</taxon>
        <taxon>Pseudomonadota</taxon>
        <taxon>Alphaproteobacteria</taxon>
        <taxon>Sphingomonadales</taxon>
        <taxon>Sphingomonadaceae</taxon>
        <taxon>Novosphingobium</taxon>
    </lineage>
</organism>
<comment type="similarity">
    <text evidence="3">Belongs to the DHNA family.</text>
</comment>
<dbReference type="PANTHER" id="PTHR42844">
    <property type="entry name" value="DIHYDRONEOPTERIN ALDOLASE 1-RELATED"/>
    <property type="match status" value="1"/>
</dbReference>
<evidence type="ECO:0000313" key="9">
    <source>
        <dbReference type="EMBL" id="MBB3953226.1"/>
    </source>
</evidence>
<dbReference type="InterPro" id="IPR043133">
    <property type="entry name" value="GTP-CH-I_C/QueF"/>
</dbReference>
<name>A0A7W6CHN4_9SPHN</name>
<evidence type="ECO:0000256" key="5">
    <source>
        <dbReference type="ARBA" id="ARBA00022909"/>
    </source>
</evidence>
<dbReference type="GO" id="GO:0004150">
    <property type="term" value="F:dihydroneopterin aldolase activity"/>
    <property type="evidence" value="ECO:0007669"/>
    <property type="project" value="UniProtKB-EC"/>
</dbReference>
<evidence type="ECO:0000256" key="1">
    <source>
        <dbReference type="ARBA" id="ARBA00001353"/>
    </source>
</evidence>
<sequence length="137" mass="14782">MESVISLRPAPVAGYEVAETVVRLSGFEVMAAVGVNHGEIGRRQPLVIYAELGLGVGAIDRLEQTVDYRDIGAAAEQLARTHIDLIESFARQLGEACLGMGSVLWARVRIDKPEAVDNGMASVSVMVRRGDLNRTPH</sequence>
<dbReference type="PANTHER" id="PTHR42844:SF1">
    <property type="entry name" value="DIHYDRONEOPTERIN ALDOLASE 1-RELATED"/>
    <property type="match status" value="1"/>
</dbReference>
<dbReference type="RefSeq" id="WP_183621707.1">
    <property type="nucleotide sequence ID" value="NZ_JACIDX010000001.1"/>
</dbReference>
<dbReference type="InterPro" id="IPR006157">
    <property type="entry name" value="FolB_dom"/>
</dbReference>
<dbReference type="AlphaFoldDB" id="A0A7W6CHN4"/>
<dbReference type="EMBL" id="JACIDX010000001">
    <property type="protein sequence ID" value="MBB3953226.1"/>
    <property type="molecule type" value="Genomic_DNA"/>
</dbReference>
<proteinExistence type="inferred from homology"/>
<dbReference type="Gene3D" id="3.30.1130.10">
    <property type="match status" value="1"/>
</dbReference>
<evidence type="ECO:0000256" key="2">
    <source>
        <dbReference type="ARBA" id="ARBA00005013"/>
    </source>
</evidence>
<keyword evidence="6" id="KW-0456">Lyase</keyword>
<comment type="pathway">
    <text evidence="2">Cofactor biosynthesis; tetrahydrofolate biosynthesis; 2-amino-4-hydroxy-6-hydroxymethyl-7,8-dihydropteridine diphosphate from 7,8-dihydroneopterin triphosphate: step 3/4.</text>
</comment>
<evidence type="ECO:0000256" key="3">
    <source>
        <dbReference type="ARBA" id="ARBA00005708"/>
    </source>
</evidence>
<dbReference type="SUPFAM" id="SSF55620">
    <property type="entry name" value="Tetrahydrobiopterin biosynthesis enzymes-like"/>
    <property type="match status" value="1"/>
</dbReference>
<dbReference type="GO" id="GO:0005737">
    <property type="term" value="C:cytoplasm"/>
    <property type="evidence" value="ECO:0007669"/>
    <property type="project" value="TreeGrafter"/>
</dbReference>
<evidence type="ECO:0000313" key="10">
    <source>
        <dbReference type="Proteomes" id="UP000548867"/>
    </source>
</evidence>
<protein>
    <recommendedName>
        <fullName evidence="4">dihydroneopterin aldolase</fullName>
        <ecNumber evidence="4">4.1.2.25</ecNumber>
    </recommendedName>
    <alternativeName>
        <fullName evidence="7">7,8-dihydroneopterin aldolase</fullName>
    </alternativeName>
</protein>
<dbReference type="Proteomes" id="UP000548867">
    <property type="component" value="Unassembled WGS sequence"/>
</dbReference>
<dbReference type="EC" id="4.1.2.25" evidence="4"/>
<dbReference type="Pfam" id="PF02152">
    <property type="entry name" value="FolB"/>
    <property type="match status" value="1"/>
</dbReference>
<keyword evidence="5" id="KW-0289">Folate biosynthesis</keyword>
<reference evidence="9 10" key="1">
    <citation type="submission" date="2020-08" db="EMBL/GenBank/DDBJ databases">
        <title>Genomic Encyclopedia of Type Strains, Phase IV (KMG-IV): sequencing the most valuable type-strain genomes for metagenomic binning, comparative biology and taxonomic classification.</title>
        <authorList>
            <person name="Goeker M."/>
        </authorList>
    </citation>
    <scope>NUCLEOTIDE SEQUENCE [LARGE SCALE GENOMIC DNA]</scope>
    <source>
        <strain evidence="9 10">DSM 27057</strain>
    </source>
</reference>
<feature type="domain" description="Dihydroneopterin aldolase/epimerase" evidence="8">
    <location>
        <begin position="22"/>
        <end position="129"/>
    </location>
</feature>
<comment type="catalytic activity">
    <reaction evidence="1">
        <text>7,8-dihydroneopterin = 6-hydroxymethyl-7,8-dihydropterin + glycolaldehyde</text>
        <dbReference type="Rhea" id="RHEA:10540"/>
        <dbReference type="ChEBI" id="CHEBI:17001"/>
        <dbReference type="ChEBI" id="CHEBI:17071"/>
        <dbReference type="ChEBI" id="CHEBI:44841"/>
        <dbReference type="EC" id="4.1.2.25"/>
    </reaction>
</comment>